<dbReference type="InterPro" id="IPR052206">
    <property type="entry name" value="Retinol_saturase"/>
</dbReference>
<name>A0A8D1L5K6_PIG</name>
<keyword evidence="9" id="KW-0274">FAD</keyword>
<evidence type="ECO:0000256" key="4">
    <source>
        <dbReference type="ARBA" id="ARBA00004406"/>
    </source>
</evidence>
<comment type="similarity">
    <text evidence="5">Belongs to the carotenoid/retinoid oxidoreductase family. CrtISO subfamily.</text>
</comment>
<evidence type="ECO:0000256" key="2">
    <source>
        <dbReference type="ARBA" id="ARBA00001937"/>
    </source>
</evidence>
<evidence type="ECO:0000256" key="13">
    <source>
        <dbReference type="ARBA" id="ARBA00023098"/>
    </source>
</evidence>
<dbReference type="Proteomes" id="UP000694728">
    <property type="component" value="Unplaced"/>
</dbReference>
<evidence type="ECO:0000256" key="10">
    <source>
        <dbReference type="ARBA" id="ARBA00022857"/>
    </source>
</evidence>
<evidence type="ECO:0000256" key="1">
    <source>
        <dbReference type="ARBA" id="ARBA00001911"/>
    </source>
</evidence>
<evidence type="ECO:0000256" key="12">
    <source>
        <dbReference type="ARBA" id="ARBA00023027"/>
    </source>
</evidence>
<dbReference type="AlphaFoldDB" id="A0A8D1L5K6"/>
<dbReference type="Pfam" id="PF13450">
    <property type="entry name" value="NAD_binding_8"/>
    <property type="match status" value="1"/>
</dbReference>
<keyword evidence="10" id="KW-0521">NADP</keyword>
<evidence type="ECO:0000313" key="22">
    <source>
        <dbReference type="Proteomes" id="UP000694728"/>
    </source>
</evidence>
<keyword evidence="7 20" id="KW-0732">Signal</keyword>
<evidence type="ECO:0000256" key="20">
    <source>
        <dbReference type="SAM" id="SignalP"/>
    </source>
</evidence>
<keyword evidence="6" id="KW-0285">Flavoprotein</keyword>
<dbReference type="EC" id="1.3.99.23" evidence="15"/>
<evidence type="ECO:0000256" key="15">
    <source>
        <dbReference type="ARBA" id="ARBA00038979"/>
    </source>
</evidence>
<evidence type="ECO:0000256" key="17">
    <source>
        <dbReference type="ARBA" id="ARBA00048815"/>
    </source>
</evidence>
<evidence type="ECO:0000256" key="9">
    <source>
        <dbReference type="ARBA" id="ARBA00022827"/>
    </source>
</evidence>
<evidence type="ECO:0000256" key="14">
    <source>
        <dbReference type="ARBA" id="ARBA00023136"/>
    </source>
</evidence>
<dbReference type="PANTHER" id="PTHR46091">
    <property type="entry name" value="BLR7054 PROTEIN"/>
    <property type="match status" value="1"/>
</dbReference>
<feature type="signal peptide" evidence="20">
    <location>
        <begin position="1"/>
        <end position="17"/>
    </location>
</feature>
<comment type="cofactor">
    <cofactor evidence="1">
        <name>NAD(+)</name>
        <dbReference type="ChEBI" id="CHEBI:57540"/>
    </cofactor>
</comment>
<feature type="chain" id="PRO_5034285913" description="All-trans-retinol 13,14-reductase" evidence="20">
    <location>
        <begin position="18"/>
        <end position="612"/>
    </location>
</feature>
<accession>A0A8D1L5K6</accession>
<keyword evidence="11" id="KW-0560">Oxidoreductase</keyword>
<protein>
    <recommendedName>
        <fullName evidence="16">All-trans-retinol 13,14-reductase</fullName>
        <ecNumber evidence="15">1.3.99.23</ecNumber>
    </recommendedName>
    <alternativeName>
        <fullName evidence="19">All-trans-13,14-dihydroretinol saturase</fullName>
    </alternativeName>
    <alternativeName>
        <fullName evidence="18">PPAR-alpha-regulated and starvation-induced gene protein</fullName>
    </alternativeName>
</protein>
<comment type="cofactor">
    <cofactor evidence="3">
        <name>FAD</name>
        <dbReference type="ChEBI" id="CHEBI:57692"/>
    </cofactor>
</comment>
<evidence type="ECO:0000256" key="6">
    <source>
        <dbReference type="ARBA" id="ARBA00022630"/>
    </source>
</evidence>
<comment type="cofactor">
    <cofactor evidence="2">
        <name>NADP(+)</name>
        <dbReference type="ChEBI" id="CHEBI:58349"/>
    </cofactor>
</comment>
<evidence type="ECO:0000256" key="7">
    <source>
        <dbReference type="ARBA" id="ARBA00022729"/>
    </source>
</evidence>
<evidence type="ECO:0000256" key="19">
    <source>
        <dbReference type="ARBA" id="ARBA00080843"/>
    </source>
</evidence>
<dbReference type="Ensembl" id="ENSSSCT00045054428.1">
    <property type="protein sequence ID" value="ENSSSCP00045037902.1"/>
    <property type="gene ID" value="ENSSSCG00045031884.1"/>
</dbReference>
<dbReference type="FunFam" id="3.50.50.60:FF:000139">
    <property type="entry name" value="All-trans-retinol 13,14-reductase"/>
    <property type="match status" value="1"/>
</dbReference>
<evidence type="ECO:0000256" key="11">
    <source>
        <dbReference type="ARBA" id="ARBA00023002"/>
    </source>
</evidence>
<dbReference type="GO" id="GO:0051786">
    <property type="term" value="F:all-trans-retinol 13,14-reductase activity"/>
    <property type="evidence" value="ECO:0007669"/>
    <property type="project" value="UniProtKB-EC"/>
</dbReference>
<dbReference type="PANTHER" id="PTHR46091:SF1">
    <property type="entry name" value="ALL-TRANS-RETINOL 13,14-REDUCTASE"/>
    <property type="match status" value="1"/>
</dbReference>
<dbReference type="InterPro" id="IPR036188">
    <property type="entry name" value="FAD/NAD-bd_sf"/>
</dbReference>
<dbReference type="GO" id="GO:0005789">
    <property type="term" value="C:endoplasmic reticulum membrane"/>
    <property type="evidence" value="ECO:0007669"/>
    <property type="project" value="UniProtKB-SubCell"/>
</dbReference>
<evidence type="ECO:0000256" key="5">
    <source>
        <dbReference type="ARBA" id="ARBA00005855"/>
    </source>
</evidence>
<proteinExistence type="inferred from homology"/>
<evidence type="ECO:0000256" key="8">
    <source>
        <dbReference type="ARBA" id="ARBA00022824"/>
    </source>
</evidence>
<organism evidence="21 22">
    <name type="scientific">Sus scrofa</name>
    <name type="common">Pig</name>
    <dbReference type="NCBI Taxonomy" id="9823"/>
    <lineage>
        <taxon>Eukaryota</taxon>
        <taxon>Metazoa</taxon>
        <taxon>Chordata</taxon>
        <taxon>Craniata</taxon>
        <taxon>Vertebrata</taxon>
        <taxon>Euteleostomi</taxon>
        <taxon>Mammalia</taxon>
        <taxon>Eutheria</taxon>
        <taxon>Laurasiatheria</taxon>
        <taxon>Artiodactyla</taxon>
        <taxon>Suina</taxon>
        <taxon>Suidae</taxon>
        <taxon>Sus</taxon>
    </lineage>
</organism>
<keyword evidence="14" id="KW-0472">Membrane</keyword>
<evidence type="ECO:0000256" key="3">
    <source>
        <dbReference type="ARBA" id="ARBA00001974"/>
    </source>
</evidence>
<reference evidence="21" key="1">
    <citation type="submission" date="2025-08" db="UniProtKB">
        <authorList>
            <consortium name="Ensembl"/>
        </authorList>
    </citation>
    <scope>IDENTIFICATION</scope>
</reference>
<evidence type="ECO:0000313" key="21">
    <source>
        <dbReference type="Ensembl" id="ENSSSCP00045037902.1"/>
    </source>
</evidence>
<keyword evidence="12" id="KW-0520">NAD</keyword>
<dbReference type="SUPFAM" id="SSF51905">
    <property type="entry name" value="FAD/NAD(P)-binding domain"/>
    <property type="match status" value="1"/>
</dbReference>
<gene>
    <name evidence="21" type="primary">RETSAT</name>
</gene>
<comment type="catalytic activity">
    <reaction evidence="17">
        <text>all-trans-13,14-dihydroretinol + A = all-trans-retinol + AH2</text>
        <dbReference type="Rhea" id="RHEA:19193"/>
        <dbReference type="ChEBI" id="CHEBI:13193"/>
        <dbReference type="ChEBI" id="CHEBI:17336"/>
        <dbReference type="ChEBI" id="CHEBI:17499"/>
        <dbReference type="ChEBI" id="CHEBI:52075"/>
        <dbReference type="EC" id="1.3.99.23"/>
    </reaction>
</comment>
<keyword evidence="13" id="KW-0443">Lipid metabolism</keyword>
<dbReference type="FunFam" id="3.50.50.60:FF:000178">
    <property type="entry name" value="All-trans-retinol 13,14-reductase"/>
    <property type="match status" value="1"/>
</dbReference>
<keyword evidence="8" id="KW-0256">Endoplasmic reticulum</keyword>
<comment type="subcellular location">
    <subcellularLocation>
        <location evidence="4">Endoplasmic reticulum membrane</location>
        <topology evidence="4">Peripheral membrane protein</topology>
    </subcellularLocation>
</comment>
<dbReference type="Gene3D" id="3.50.50.60">
    <property type="entry name" value="FAD/NAD(P)-binding domain"/>
    <property type="match status" value="2"/>
</dbReference>
<evidence type="ECO:0000256" key="16">
    <source>
        <dbReference type="ARBA" id="ARBA00041141"/>
    </source>
</evidence>
<evidence type="ECO:0000256" key="18">
    <source>
        <dbReference type="ARBA" id="ARBA00077112"/>
    </source>
</evidence>
<sequence length="612" mass="67279">MWLSLLLLAALLLAVLGQVYKWLFAGSSPNPFSEDVKRPPAPLVTDKEARKKVLKQVFSVNRVPEKLDVVVIGSGFGGLAAAAILAKAGKRVLVLEQHTKAGGCCHTFGKDGLEFDTGIHYIGRMEEGSFGRFILDQITEGQLDWATLSSPFDIMVLDGPNGRKEFPMYTGKTAYVQGLKEKFPQEEAAIDKYIKLVKMVSSRASHAILLKILPLPLAQFLSKYGLLTRFSPFLRASTQSLAKVLQQLPASPELRAVLSYIFPTYGVTPSHSTFAMHALLVDHYLKGAFYPKGGTSEIAFHTIPVIQRAGGAVLTRAPVQSILLDSAGKACGVAVKKGQELVNIFCPVVISDAGLFNTYEHLLPEKARSLPGVQRQLGTVRPGLSIFSVFICLRGTKKDLGLSSTNYYVYFDTDMDKAMEYYLSLPRDKAAAHMPLLFIASPSSKDPTWEDRFPDRSTLIVLVPTSYEWFEEWRDEPKGKRSSDYETLKSSFVEASLSVVLKLFPQLEGKVDSVTGGSPLTTQFYLAAPRGACYGADHDLSRLHPHVMASMRAQSPIPNLYLTGQDIFTCGLMGALQGALLCSGAILKRNLYSDLWKLGSKIQAQKKNKKKN</sequence>